<keyword evidence="1" id="KW-0472">Membrane</keyword>
<dbReference type="GO" id="GO:0016020">
    <property type="term" value="C:membrane"/>
    <property type="evidence" value="ECO:0007669"/>
    <property type="project" value="UniProtKB-UniRule"/>
</dbReference>
<dbReference type="OrthoDB" id="9782229at2"/>
<feature type="domain" description="OmpA-like" evidence="3">
    <location>
        <begin position="42"/>
        <end position="156"/>
    </location>
</feature>
<sequence length="156" mass="17864">MNRLLLVFLLVCGFTATAQEEVDTETIPLNYNLAEITINGKVGDKIRLENLNFIGGSDKLLQESEPVLEELLKVLTDNPKLKIQIQGHVCCYIKDPSDISRKRAKAIYKYLIENGIKKRRLSFKSFDGKKPLFNIPEETEEEKAANRRVEIEIIEK</sequence>
<feature type="chain" id="PRO_5019395139" evidence="2">
    <location>
        <begin position="19"/>
        <end position="156"/>
    </location>
</feature>
<gene>
    <name evidence="4" type="ORF">EPI11_16175</name>
</gene>
<evidence type="ECO:0000256" key="2">
    <source>
        <dbReference type="SAM" id="SignalP"/>
    </source>
</evidence>
<evidence type="ECO:0000259" key="3">
    <source>
        <dbReference type="PROSITE" id="PS51123"/>
    </source>
</evidence>
<name>A0A444GMF3_9FLAO</name>
<evidence type="ECO:0000256" key="1">
    <source>
        <dbReference type="PROSITE-ProRule" id="PRU00473"/>
    </source>
</evidence>
<dbReference type="Gene3D" id="3.30.1330.60">
    <property type="entry name" value="OmpA-like domain"/>
    <property type="match status" value="1"/>
</dbReference>
<dbReference type="Pfam" id="PF00691">
    <property type="entry name" value="OmpA"/>
    <property type="match status" value="1"/>
</dbReference>
<accession>A0A444GMF3</accession>
<dbReference type="PROSITE" id="PS51123">
    <property type="entry name" value="OMPA_2"/>
    <property type="match status" value="1"/>
</dbReference>
<dbReference type="InterPro" id="IPR006665">
    <property type="entry name" value="OmpA-like"/>
</dbReference>
<protein>
    <submittedName>
        <fullName evidence="4">OmpA family protein</fullName>
    </submittedName>
</protein>
<dbReference type="RefSeq" id="WP_128391027.1">
    <property type="nucleotide sequence ID" value="NZ_SBII01000013.1"/>
</dbReference>
<comment type="caution">
    <text evidence="4">The sequence shown here is derived from an EMBL/GenBank/DDBJ whole genome shotgun (WGS) entry which is preliminary data.</text>
</comment>
<reference evidence="4 5" key="1">
    <citation type="submission" date="2019-01" db="EMBL/GenBank/DDBJ databases">
        <title>Flavobacterium sp. nov.,isolated from freshwater.</title>
        <authorList>
            <person name="Zhang R."/>
            <person name="Du Z.-J."/>
        </authorList>
    </citation>
    <scope>NUCLEOTIDE SEQUENCE [LARGE SCALE GENOMIC DNA]</scope>
    <source>
        <strain evidence="4 5">1E403</strain>
    </source>
</reference>
<dbReference type="InterPro" id="IPR036737">
    <property type="entry name" value="OmpA-like_sf"/>
</dbReference>
<dbReference type="SUPFAM" id="SSF103088">
    <property type="entry name" value="OmpA-like"/>
    <property type="match status" value="1"/>
</dbReference>
<dbReference type="InterPro" id="IPR050330">
    <property type="entry name" value="Bact_OuterMem_StrucFunc"/>
</dbReference>
<evidence type="ECO:0000313" key="4">
    <source>
        <dbReference type="EMBL" id="RWW92162.1"/>
    </source>
</evidence>
<dbReference type="CDD" id="cd07185">
    <property type="entry name" value="OmpA_C-like"/>
    <property type="match status" value="1"/>
</dbReference>
<dbReference type="PANTHER" id="PTHR30329">
    <property type="entry name" value="STATOR ELEMENT OF FLAGELLAR MOTOR COMPLEX"/>
    <property type="match status" value="1"/>
</dbReference>
<dbReference type="AlphaFoldDB" id="A0A444GMF3"/>
<keyword evidence="2" id="KW-0732">Signal</keyword>
<dbReference type="PANTHER" id="PTHR30329:SF21">
    <property type="entry name" value="LIPOPROTEIN YIAD-RELATED"/>
    <property type="match status" value="1"/>
</dbReference>
<keyword evidence="5" id="KW-1185">Reference proteome</keyword>
<dbReference type="Proteomes" id="UP000287527">
    <property type="component" value="Unassembled WGS sequence"/>
</dbReference>
<dbReference type="EMBL" id="SBII01000013">
    <property type="protein sequence ID" value="RWW92162.1"/>
    <property type="molecule type" value="Genomic_DNA"/>
</dbReference>
<feature type="signal peptide" evidence="2">
    <location>
        <begin position="1"/>
        <end position="18"/>
    </location>
</feature>
<organism evidence="4 5">
    <name type="scientific">Flavobacterium cerinum</name>
    <dbReference type="NCBI Taxonomy" id="2502784"/>
    <lineage>
        <taxon>Bacteria</taxon>
        <taxon>Pseudomonadati</taxon>
        <taxon>Bacteroidota</taxon>
        <taxon>Flavobacteriia</taxon>
        <taxon>Flavobacteriales</taxon>
        <taxon>Flavobacteriaceae</taxon>
        <taxon>Flavobacterium</taxon>
    </lineage>
</organism>
<proteinExistence type="predicted"/>
<evidence type="ECO:0000313" key="5">
    <source>
        <dbReference type="Proteomes" id="UP000287527"/>
    </source>
</evidence>